<evidence type="ECO:0000256" key="10">
    <source>
        <dbReference type="ARBA" id="ARBA00023180"/>
    </source>
</evidence>
<feature type="transmembrane region" description="Helical" evidence="12">
    <location>
        <begin position="790"/>
        <end position="810"/>
    </location>
</feature>
<name>A0A4D6LU96_VIGUN</name>
<dbReference type="PANTHER" id="PTHR45136">
    <property type="entry name" value="ABC TRANSPORTER DOMAIN-CONTAINING PROTEIN"/>
    <property type="match status" value="1"/>
</dbReference>
<dbReference type="GO" id="GO:0016887">
    <property type="term" value="F:ATP hydrolysis activity"/>
    <property type="evidence" value="ECO:0007669"/>
    <property type="project" value="InterPro"/>
</dbReference>
<dbReference type="FunFam" id="3.40.50.300:FF:001234">
    <property type="entry name" value="ABC multidrug transporter SitT"/>
    <property type="match status" value="1"/>
</dbReference>
<keyword evidence="4 12" id="KW-0812">Transmembrane</keyword>
<feature type="transmembrane region" description="Helical" evidence="12">
    <location>
        <begin position="162"/>
        <end position="182"/>
    </location>
</feature>
<feature type="transmembrane region" description="Helical" evidence="12">
    <location>
        <begin position="476"/>
        <end position="496"/>
    </location>
</feature>
<feature type="transmembrane region" description="Helical" evidence="12">
    <location>
        <begin position="401"/>
        <end position="420"/>
    </location>
</feature>
<dbReference type="InterPro" id="IPR017871">
    <property type="entry name" value="ABC_transporter-like_CS"/>
</dbReference>
<feature type="transmembrane region" description="Helical" evidence="12">
    <location>
        <begin position="21"/>
        <end position="42"/>
    </location>
</feature>
<dbReference type="PROSITE" id="PS50893">
    <property type="entry name" value="ABC_TRANSPORTER_2"/>
    <property type="match status" value="2"/>
</dbReference>
<gene>
    <name evidence="15" type="ORF">DEO72_LG5g87</name>
</gene>
<keyword evidence="3" id="KW-0813">Transport</keyword>
<feature type="transmembrane region" description="Helical" evidence="12">
    <location>
        <begin position="87"/>
        <end position="106"/>
    </location>
</feature>
<feature type="domain" description="ABC transmembrane type-1" evidence="14">
    <location>
        <begin position="349"/>
        <end position="625"/>
    </location>
</feature>
<keyword evidence="6" id="KW-0547">Nucleotide-binding</keyword>
<dbReference type="SUPFAM" id="SSF90123">
    <property type="entry name" value="ABC transporter transmembrane region"/>
    <property type="match status" value="4"/>
</dbReference>
<feature type="transmembrane region" description="Helical" evidence="12">
    <location>
        <begin position="928"/>
        <end position="948"/>
    </location>
</feature>
<evidence type="ECO:0000256" key="1">
    <source>
        <dbReference type="ARBA" id="ARBA00004651"/>
    </source>
</evidence>
<dbReference type="PANTHER" id="PTHR45136:SF2">
    <property type="entry name" value="ABC TRANSPORTER DOMAIN-CONTAINING PROTEIN"/>
    <property type="match status" value="1"/>
</dbReference>
<feature type="transmembrane region" description="Helical" evidence="12">
    <location>
        <begin position="188"/>
        <end position="209"/>
    </location>
</feature>
<dbReference type="FunFam" id="1.20.1560.10:FF:000029">
    <property type="entry name" value="ABC transporter B family member 1"/>
    <property type="match status" value="3"/>
</dbReference>
<keyword evidence="16" id="KW-1185">Reference proteome</keyword>
<keyword evidence="8 12" id="KW-1133">Transmembrane helix</keyword>
<feature type="transmembrane region" description="Helical" evidence="12">
    <location>
        <begin position="300"/>
        <end position="318"/>
    </location>
</feature>
<keyword evidence="5" id="KW-0677">Repeat</keyword>
<feature type="domain" description="ABC transmembrane type-1" evidence="14">
    <location>
        <begin position="663"/>
        <end position="956"/>
    </location>
</feature>
<protein>
    <submittedName>
        <fullName evidence="15">ATP-binding cassette</fullName>
    </submittedName>
</protein>
<comment type="subcellular location">
    <subcellularLocation>
        <location evidence="1">Cell membrane</location>
        <topology evidence="1">Multi-pass membrane protein</topology>
    </subcellularLocation>
</comment>
<comment type="similarity">
    <text evidence="2">Belongs to the ABC transporter superfamily. ABCB family. Multidrug resistance exporter (TC 3.A.1.201) subfamily.</text>
</comment>
<dbReference type="FunFam" id="3.40.50.300:FF:000205">
    <property type="entry name" value="ABC transporter B family member 4"/>
    <property type="match status" value="1"/>
</dbReference>
<feature type="domain" description="ABC transmembrane type-1" evidence="14">
    <location>
        <begin position="1304"/>
        <end position="1591"/>
    </location>
</feature>
<dbReference type="FunFam" id="1.20.1560.10:FF:000126">
    <property type="entry name" value="Putative ABC transporter B family member 8"/>
    <property type="match status" value="1"/>
</dbReference>
<evidence type="ECO:0000259" key="14">
    <source>
        <dbReference type="PROSITE" id="PS50929"/>
    </source>
</evidence>
<dbReference type="InterPro" id="IPR011527">
    <property type="entry name" value="ABC1_TM_dom"/>
</dbReference>
<evidence type="ECO:0000256" key="8">
    <source>
        <dbReference type="ARBA" id="ARBA00022989"/>
    </source>
</evidence>
<evidence type="ECO:0000256" key="3">
    <source>
        <dbReference type="ARBA" id="ARBA00022448"/>
    </source>
</evidence>
<dbReference type="InterPro" id="IPR036640">
    <property type="entry name" value="ABC1_TM_sf"/>
</dbReference>
<feature type="transmembrane region" description="Helical" evidence="12">
    <location>
        <begin position="579"/>
        <end position="602"/>
    </location>
</feature>
<dbReference type="Pfam" id="PF00005">
    <property type="entry name" value="ABC_tran"/>
    <property type="match status" value="2"/>
</dbReference>
<dbReference type="GO" id="GO:0005524">
    <property type="term" value="F:ATP binding"/>
    <property type="evidence" value="ECO:0007669"/>
    <property type="project" value="UniProtKB-KW"/>
</dbReference>
<evidence type="ECO:0000256" key="5">
    <source>
        <dbReference type="ARBA" id="ARBA00022737"/>
    </source>
</evidence>
<feature type="domain" description="ABC transporter" evidence="13">
    <location>
        <begin position="1628"/>
        <end position="1864"/>
    </location>
</feature>
<dbReference type="Gene3D" id="1.20.1560.10">
    <property type="entry name" value="ABC transporter type 1, transmembrane domain"/>
    <property type="match status" value="3"/>
</dbReference>
<evidence type="ECO:0000256" key="9">
    <source>
        <dbReference type="ARBA" id="ARBA00023136"/>
    </source>
</evidence>
<dbReference type="EMBL" id="CP039349">
    <property type="protein sequence ID" value="QCD92030.1"/>
    <property type="molecule type" value="Genomic_DNA"/>
</dbReference>
<dbReference type="SMART" id="SM00382">
    <property type="entry name" value="AAA"/>
    <property type="match status" value="2"/>
</dbReference>
<proteinExistence type="inferred from homology"/>
<organism evidence="15 16">
    <name type="scientific">Vigna unguiculata</name>
    <name type="common">Cowpea</name>
    <dbReference type="NCBI Taxonomy" id="3917"/>
    <lineage>
        <taxon>Eukaryota</taxon>
        <taxon>Viridiplantae</taxon>
        <taxon>Streptophyta</taxon>
        <taxon>Embryophyta</taxon>
        <taxon>Tracheophyta</taxon>
        <taxon>Spermatophyta</taxon>
        <taxon>Magnoliopsida</taxon>
        <taxon>eudicotyledons</taxon>
        <taxon>Gunneridae</taxon>
        <taxon>Pentapetalae</taxon>
        <taxon>rosids</taxon>
        <taxon>fabids</taxon>
        <taxon>Fabales</taxon>
        <taxon>Fabaceae</taxon>
        <taxon>Papilionoideae</taxon>
        <taxon>50 kb inversion clade</taxon>
        <taxon>NPAAA clade</taxon>
        <taxon>indigoferoid/millettioid clade</taxon>
        <taxon>Phaseoleae</taxon>
        <taxon>Vigna</taxon>
    </lineage>
</organism>
<evidence type="ECO:0000256" key="7">
    <source>
        <dbReference type="ARBA" id="ARBA00022840"/>
    </source>
</evidence>
<dbReference type="InterPro" id="IPR027417">
    <property type="entry name" value="P-loop_NTPase"/>
</dbReference>
<evidence type="ECO:0000259" key="13">
    <source>
        <dbReference type="PROSITE" id="PS50893"/>
    </source>
</evidence>
<dbReference type="GO" id="GO:0140359">
    <property type="term" value="F:ABC-type transporter activity"/>
    <property type="evidence" value="ECO:0007669"/>
    <property type="project" value="InterPro"/>
</dbReference>
<dbReference type="SUPFAM" id="SSF52540">
    <property type="entry name" value="P-loop containing nucleoside triphosphate hydrolases"/>
    <property type="match status" value="2"/>
</dbReference>
<accession>A0A4D6LU96</accession>
<evidence type="ECO:0000256" key="12">
    <source>
        <dbReference type="SAM" id="Phobius"/>
    </source>
</evidence>
<feature type="transmembrane region" description="Helical" evidence="12">
    <location>
        <begin position="653"/>
        <end position="671"/>
    </location>
</feature>
<feature type="region of interest" description="Disordered" evidence="11">
    <location>
        <begin position="1234"/>
        <end position="1287"/>
    </location>
</feature>
<reference evidence="15 16" key="1">
    <citation type="submission" date="2019-04" db="EMBL/GenBank/DDBJ databases">
        <title>An improved genome assembly and genetic linkage map for asparagus bean, Vigna unguiculata ssp. sesquipedialis.</title>
        <authorList>
            <person name="Xia Q."/>
            <person name="Zhang R."/>
            <person name="Dong Y."/>
        </authorList>
    </citation>
    <scope>NUCLEOTIDE SEQUENCE [LARGE SCALE GENOMIC DNA]</scope>
    <source>
        <tissue evidence="15">Leaf</tissue>
    </source>
</reference>
<evidence type="ECO:0000313" key="15">
    <source>
        <dbReference type="EMBL" id="QCD92030.1"/>
    </source>
</evidence>
<feature type="transmembrane region" description="Helical" evidence="12">
    <location>
        <begin position="1424"/>
        <end position="1444"/>
    </location>
</feature>
<keyword evidence="7 15" id="KW-0067">ATP-binding</keyword>
<feature type="transmembrane region" description="Helical" evidence="12">
    <location>
        <begin position="1345"/>
        <end position="1363"/>
    </location>
</feature>
<feature type="transmembrane region" description="Helical" evidence="12">
    <location>
        <begin position="893"/>
        <end position="916"/>
    </location>
</feature>
<evidence type="ECO:0000256" key="4">
    <source>
        <dbReference type="ARBA" id="ARBA00022692"/>
    </source>
</evidence>
<keyword evidence="9 12" id="KW-0472">Membrane</keyword>
<dbReference type="CDD" id="cd03249">
    <property type="entry name" value="ABC_MTABC3_MDL1_MDL2"/>
    <property type="match status" value="2"/>
</dbReference>
<dbReference type="Proteomes" id="UP000501690">
    <property type="component" value="Linkage Group LG5"/>
</dbReference>
<dbReference type="InterPro" id="IPR003593">
    <property type="entry name" value="AAA+_ATPase"/>
</dbReference>
<dbReference type="Gene3D" id="3.40.50.300">
    <property type="entry name" value="P-loop containing nucleotide triphosphate hydrolases"/>
    <property type="match status" value="2"/>
</dbReference>
<feature type="transmembrane region" description="Helical" evidence="12">
    <location>
        <begin position="502"/>
        <end position="523"/>
    </location>
</feature>
<sequence length="1868" mass="205879">MDETETQKVEMRRKGRASIAIILRYADWIDVVLMLMGALGAIGDGMSTNILLLFASRIMNSLGYSNNNQQQSSTKTYMAEVEKCSLYFVYLGLAVMVVAFMEGYCWSKTSERQVLRIRYKYLEAVLRQEVGFFDSQEATTSEIINSISKDTSLIQEVLSEKVPLFLMHSSSFISGVAFATYFSWRLALVAFPTLLLLIIPGMIYGKYLIYLSKSSVKEYGKANSIVEQALSSVKTVYSFTAEKRISGRYSDILCRTSRLGIKQGIAKGLAVGSTGLSFAIWAFIAWYGSRLVMYKGESGGRIYASGISFIMCGLMDETETQKVEMRRKGRASIAIILRYADWIDVVLMLMGALGAIGDGMSTNILLLFASRIMNSLGYSNNNQQQSSTKTYMAEVEKCSLYFVYLGLAVMVVAFMEGYCWSKTSERQVLRIRYKYLEAVLRQEVGFFDSQEATTSEIINSISKDTSLIQEVLSEKVPLFLMHSSSFISGVAFATYFSWRLALVAFPTLLLLIIPGMIYGKYLIYLSKSSVKEYGKANSIVEQALSSVKTVYSFTAEKRISGRYSDILCRTSRLGIKQGIAKGLAVGSTGLSFAIWAFIAWYGSRLVMYKGESGGRIYASGISFIMCGLMDETETQKVEMRRKGRASIAIILRYADWIDVVLMLMGALGAIGDGMSTNILLLFASRIMNSLGYSNNNQQQSSTKTYMAEVEKCSLYFVYLGLAVMVVAFMEGYCWSKTSERQVLRIRYKYLEAVLRQEVGFFDSQEATTSEIINSISKDTSLIQEVLSEKVPLFLMHSSSFISGVAFATYFSWRLALVAFPTLLLLIIPGMIYGKYLIYLSKSSVKEYGKANSIVEQALSSVKTVYSFTAEKRISGRYSDILCRTSRLGIKQGIAKGLAVGSTGLSFAIWAFIAWYGSRLVMYKGESGGRIYASGISFIMCGLSLGVVLPDLKYFTEASVAASRIFDMIDRTPLIDGEDTKGLVLDHMSGKVEFEHVKFTYPSRPDMVVLSDFNLQVEAGKTVALVGASGSGKSTAIALMQRFYDADEGVVRVDGVDIKTLKLKWIRGKMGLVSQEHAMFGTSIKENIMFGKTDATMDEIVAAATAANAHNFIRQLPEGYETKIGERGALLSGGQKQRIAIARAIIKNPVILLLDEATSALDSESELLVQNALDQASMGRTTLVVAHKLSTIRNADLIAVVSGGRIIETGTHNELINRQNGHYANLAKLQTQLSMDDQDQNSELGALSAPRSSAGRPSTARSSPAIFPKSPLPAEATTTPSPVSHPPPSFTRLLSLNAPEWKQGLIGTLSAIAFGSVQPLYALTIGGMISAFFAKSHLEMMHRIRTYSLIFCSLSLASITLNLLQHYNFAYMGAMLTKRIRLRMLENILTFETAWFDEEQNSSGALCSRLSNEASMVKSLVADRLSLLVQTTSAVTIAMIIGLAVAWKLALVMIAVQPLTILCFYTRKVLLSTLSTKFVKAQNQSTQIAVEAVYNHRIVTSFGSIPKVLSLFDEAQEAPRKEARKKSWLAGIGMGSAQCLTFMSWALDFWYGGTLVEKREISAGDVFKTFFVLVSTGKVIADAGSMTSDLAKSSTAVASVFEILDRKSLIPKAGDNASGIKLEKMSGKIELKNVDFAYPSRAGTPILRKFCLEVKPGKSVGLVGKSGCGKSTVIGLIQRFYDVERGSVKVDNVDIRELDIHWYRQHTALVSQEPVIYSGSIRENILFGKQDATENEVVEAARAANAHEFISSLKEGYETECGERGVQLSGGQKQRIAIARAIIRNPKILLLDEATSALDVQSEQVVQEALDRTMVGRTTIVVAHRLNTIKELDSIAYVCEGKVLEQGTYAQLRHMRGAFFNLASHQIQT</sequence>
<feature type="domain" description="ABC transmembrane type-1" evidence="14">
    <location>
        <begin position="35"/>
        <end position="311"/>
    </location>
</feature>
<dbReference type="PROSITE" id="PS00211">
    <property type="entry name" value="ABC_TRANSPORTER_1"/>
    <property type="match status" value="2"/>
</dbReference>
<feature type="transmembrane region" description="Helical" evidence="12">
    <location>
        <begin position="265"/>
        <end position="288"/>
    </location>
</feature>
<evidence type="ECO:0000313" key="16">
    <source>
        <dbReference type="Proteomes" id="UP000501690"/>
    </source>
</evidence>
<feature type="transmembrane region" description="Helical" evidence="12">
    <location>
        <begin position="1310"/>
        <end position="1333"/>
    </location>
</feature>
<dbReference type="CDD" id="cd18577">
    <property type="entry name" value="ABC_6TM_Pgp_ABCB1_D1_like"/>
    <property type="match status" value="3"/>
</dbReference>
<dbReference type="CDD" id="cd18578">
    <property type="entry name" value="ABC_6TM_Pgp_ABCB1_D2_like"/>
    <property type="match status" value="1"/>
</dbReference>
<dbReference type="PROSITE" id="PS50929">
    <property type="entry name" value="ABC_TM1F"/>
    <property type="match status" value="4"/>
</dbReference>
<evidence type="ECO:0000256" key="2">
    <source>
        <dbReference type="ARBA" id="ARBA00007577"/>
    </source>
</evidence>
<dbReference type="GO" id="GO:0005886">
    <property type="term" value="C:plasma membrane"/>
    <property type="evidence" value="ECO:0007669"/>
    <property type="project" value="UniProtKB-SubCell"/>
</dbReference>
<feature type="transmembrane region" description="Helical" evidence="12">
    <location>
        <begin position="715"/>
        <end position="734"/>
    </location>
</feature>
<evidence type="ECO:0000256" key="6">
    <source>
        <dbReference type="ARBA" id="ARBA00022741"/>
    </source>
</evidence>
<feature type="transmembrane region" description="Helical" evidence="12">
    <location>
        <begin position="816"/>
        <end position="837"/>
    </location>
</feature>
<dbReference type="Pfam" id="PF00664">
    <property type="entry name" value="ABC_membrane"/>
    <property type="match status" value="4"/>
</dbReference>
<feature type="domain" description="ABC transporter" evidence="13">
    <location>
        <begin position="991"/>
        <end position="1227"/>
    </location>
</feature>
<keyword evidence="10" id="KW-0325">Glycoprotein</keyword>
<dbReference type="InterPro" id="IPR003439">
    <property type="entry name" value="ABC_transporter-like_ATP-bd"/>
</dbReference>
<evidence type="ECO:0000256" key="11">
    <source>
        <dbReference type="SAM" id="MobiDB-lite"/>
    </source>
</evidence>
<feature type="transmembrane region" description="Helical" evidence="12">
    <location>
        <begin position="339"/>
        <end position="357"/>
    </location>
</feature>
<feature type="transmembrane region" description="Helical" evidence="12">
    <location>
        <begin position="614"/>
        <end position="632"/>
    </location>
</feature>